<evidence type="ECO:0000313" key="1">
    <source>
        <dbReference type="EMBL" id="EHL12651.1"/>
    </source>
</evidence>
<dbReference type="AlphaFoldDB" id="G9WLJ6"/>
<dbReference type="HOGENOM" id="CLU_1873338_0_0_9"/>
<dbReference type="PATRIC" id="fig|796943.3.peg.588"/>
<dbReference type="RefSeq" id="WP_009534075.1">
    <property type="nucleotide sequence ID" value="NZ_KE148312.1"/>
</dbReference>
<name>G9WLJ6_9FIRM</name>
<comment type="caution">
    <text evidence="1">The sequence shown here is derived from an EMBL/GenBank/DDBJ whole genome shotgun (WGS) entry which is preliminary data.</text>
</comment>
<evidence type="ECO:0000313" key="2">
    <source>
        <dbReference type="Proteomes" id="UP000018461"/>
    </source>
</evidence>
<protein>
    <submittedName>
        <fullName evidence="1">Uncharacterized protein</fullName>
    </submittedName>
</protein>
<reference evidence="1" key="1">
    <citation type="submission" date="2011-08" db="EMBL/GenBank/DDBJ databases">
        <authorList>
            <consortium name="The Broad Institute Genome Sequencing Platform"/>
            <person name="Earl A."/>
            <person name="Ward D."/>
            <person name="Feldgarden M."/>
            <person name="Gevers D."/>
            <person name="Sizova M."/>
            <person name="Hazen A."/>
            <person name="Epstein S."/>
            <person name="Young S.K."/>
            <person name="Zeng Q."/>
            <person name="Gargeya S."/>
            <person name="Fitzgerald M."/>
            <person name="Haas B."/>
            <person name="Abouelleil A."/>
            <person name="Alvarado L."/>
            <person name="Arachchi H.M."/>
            <person name="Berlin A."/>
            <person name="Brown A."/>
            <person name="Chapman S.B."/>
            <person name="Chen Z."/>
            <person name="Dunbar C."/>
            <person name="Freedman E."/>
            <person name="Gearin G."/>
            <person name="Gellesch M."/>
            <person name="Goldberg J."/>
            <person name="Griggs A."/>
            <person name="Gujja S."/>
            <person name="Heiman D."/>
            <person name="Howarth C."/>
            <person name="Larson L."/>
            <person name="Lui A."/>
            <person name="MacDonald P.J.P."/>
            <person name="Montmayeur A."/>
            <person name="Murphy C."/>
            <person name="Neiman D."/>
            <person name="Pearson M."/>
            <person name="Priest M."/>
            <person name="Roberts A."/>
            <person name="Saif S."/>
            <person name="Shea T."/>
            <person name="Shenoy N."/>
            <person name="Sisk P."/>
            <person name="Stolte C."/>
            <person name="Sykes S."/>
            <person name="Wortman J."/>
            <person name="Nusbaum C."/>
            <person name="Birren B."/>
        </authorList>
    </citation>
    <scope>NUCLEOTIDE SEQUENCE [LARGE SCALE GENOMIC DNA]</scope>
    <source>
        <strain evidence="1">ACB1</strain>
    </source>
</reference>
<dbReference type="EMBL" id="AFZC02000003">
    <property type="protein sequence ID" value="EHL12651.1"/>
    <property type="molecule type" value="Genomic_DNA"/>
</dbReference>
<organism evidence="1 2">
    <name type="scientific">Oribacterium parvum ACB1</name>
    <dbReference type="NCBI Taxonomy" id="796943"/>
    <lineage>
        <taxon>Bacteria</taxon>
        <taxon>Bacillati</taxon>
        <taxon>Bacillota</taxon>
        <taxon>Clostridia</taxon>
        <taxon>Lachnospirales</taxon>
        <taxon>Lachnospiraceae</taxon>
        <taxon>Oribacterium</taxon>
    </lineage>
</organism>
<proteinExistence type="predicted"/>
<gene>
    <name evidence="1" type="ORF">HMPREF9625_00205</name>
</gene>
<dbReference type="Proteomes" id="UP000018461">
    <property type="component" value="Unassembled WGS sequence"/>
</dbReference>
<keyword evidence="2" id="KW-1185">Reference proteome</keyword>
<accession>G9WLJ6</accession>
<sequence>MSNTVSEMAFHALAREKLNRYLRGEKEKNGYTDVQSQAKYWNGPEDGPYDVYTDKWLDGTNRHGEEDKLIPIFDEVKKVVEDYYADIYLNHQAGEHWYDAQRLGKQIQSFYPRVKGPDRLNFIYSVNVYEKEVRKK</sequence>
<reference evidence="1" key="2">
    <citation type="submission" date="2013-03" db="EMBL/GenBank/DDBJ databases">
        <title>The Genome Sequence of Oribacterium sp. ACB1.</title>
        <authorList>
            <consortium name="The Broad Institute Genomics Platform"/>
            <consortium name="The Broad Institute Genome Sequencing Center for Infectious Disease"/>
            <person name="Earl A."/>
            <person name="Ward D."/>
            <person name="Feldgarden M."/>
            <person name="Gevers D."/>
            <person name="Sizova M."/>
            <person name="Hazen A."/>
            <person name="Epstein S."/>
            <person name="Walker B."/>
            <person name="Young S."/>
            <person name="Zeng Q."/>
            <person name="Gargeya S."/>
            <person name="Fitzgerald M."/>
            <person name="Haas B."/>
            <person name="Abouelleil A."/>
            <person name="Allen A.W."/>
            <person name="Alvarado L."/>
            <person name="Arachchi H.M."/>
            <person name="Berlin A.M."/>
            <person name="Chapman S.B."/>
            <person name="Gainer-Dewar J."/>
            <person name="Goldberg J."/>
            <person name="Griggs A."/>
            <person name="Gujja S."/>
            <person name="Hansen M."/>
            <person name="Howarth C."/>
            <person name="Imamovic A."/>
            <person name="Ireland A."/>
            <person name="Larimer J."/>
            <person name="McCowan C."/>
            <person name="Murphy C."/>
            <person name="Pearson M."/>
            <person name="Poon T.W."/>
            <person name="Priest M."/>
            <person name="Roberts A."/>
            <person name="Saif S."/>
            <person name="Shea T."/>
            <person name="Sisk P."/>
            <person name="Sykes S."/>
            <person name="Wortman J."/>
            <person name="Nusbaum C."/>
            <person name="Birren B."/>
        </authorList>
    </citation>
    <scope>NUCLEOTIDE SEQUENCE [LARGE SCALE GENOMIC DNA]</scope>
    <source>
        <strain evidence="1">ACB1</strain>
    </source>
</reference>